<dbReference type="RefSeq" id="WP_128631290.1">
    <property type="nucleotide sequence ID" value="NZ_RRCN01000001.1"/>
</dbReference>
<accession>A0A3P3U061</accession>
<comment type="subcellular location">
    <subcellularLocation>
        <location evidence="1">Cell membrane</location>
    </subcellularLocation>
</comment>
<gene>
    <name evidence="10" type="ORF">EHV15_11345</name>
</gene>
<keyword evidence="2" id="KW-1003">Cell membrane</keyword>
<evidence type="ECO:0000256" key="2">
    <source>
        <dbReference type="ARBA" id="ARBA00022475"/>
    </source>
</evidence>
<dbReference type="AlphaFoldDB" id="A0A3P3U061"/>
<dbReference type="Pfam" id="PF00015">
    <property type="entry name" value="MCPsignal"/>
    <property type="match status" value="1"/>
</dbReference>
<feature type="transmembrane region" description="Helical" evidence="7">
    <location>
        <begin position="198"/>
        <end position="222"/>
    </location>
</feature>
<evidence type="ECO:0000259" key="9">
    <source>
        <dbReference type="PROSITE" id="PS50885"/>
    </source>
</evidence>
<evidence type="ECO:0000256" key="6">
    <source>
        <dbReference type="PROSITE-ProRule" id="PRU00284"/>
    </source>
</evidence>
<dbReference type="PANTHER" id="PTHR32089:SF112">
    <property type="entry name" value="LYSOZYME-LIKE PROTEIN-RELATED"/>
    <property type="match status" value="1"/>
</dbReference>
<dbReference type="Proteomes" id="UP000267017">
    <property type="component" value="Unassembled WGS sequence"/>
</dbReference>
<proteinExistence type="inferred from homology"/>
<dbReference type="CDD" id="cd06225">
    <property type="entry name" value="HAMP"/>
    <property type="match status" value="1"/>
</dbReference>
<evidence type="ECO:0000256" key="4">
    <source>
        <dbReference type="ARBA" id="ARBA00023224"/>
    </source>
</evidence>
<sequence>MKRKVKGMKADGMLPALSLGRKLTATFFTISLLVGAIAGIAYVFMDKLNRNYSAVLEQNTAAIERVSRLESNAQRQNSLLFDYIMEPSSEKEQQMTEVNEQVGDLISGMESAYQGGDGADIAKKLAESNSTFARLLTKVRDYVNEGKPDLAKAEALVWSIPVSDALIQGAEQLRTLQQTELESTLNGYRQEADEAVRTLAACGIAVLLLSVATGIVVSRIILKPMRAMLKGAKDMAAGDLTMGELTVNNRDELGDLASAFNGMKASWHAMISELRRNAGKVADSAEQLRRQSVQFRLSSEEISGIMGEISAGSEEQVQSVERGVSQVAEMSSGVSGIAGLAEEAKRQSSQALRETVDGERIVASAVSQMDTIQHKMTDLHAFIEQLGVHSGQIGEAAKLIAGISKQTQMLALNASIEAARAGETGKGFAVVASEVRKLSEQTGIAAAGVAELVESIRGEMRRVMEAARSGSREVAAGLDTVGEAGQAFSSIRRAVEQVTGQICRVSEQAERLLEQSDGVVEAITSINHVAQQTAGGAREVYAHTEEQHAGAQEMLAAMDGLSQLSEELRAMIGKFKVSNENS</sequence>
<keyword evidence="7" id="KW-1133">Transmembrane helix</keyword>
<feature type="domain" description="Methyl-accepting transducer" evidence="8">
    <location>
        <begin position="291"/>
        <end position="527"/>
    </location>
</feature>
<dbReference type="InterPro" id="IPR004089">
    <property type="entry name" value="MCPsignal_dom"/>
</dbReference>
<dbReference type="SMART" id="SM00304">
    <property type="entry name" value="HAMP"/>
    <property type="match status" value="1"/>
</dbReference>
<keyword evidence="7" id="KW-0812">Transmembrane</keyword>
<evidence type="ECO:0000256" key="3">
    <source>
        <dbReference type="ARBA" id="ARBA00023136"/>
    </source>
</evidence>
<dbReference type="EMBL" id="RRCN01000001">
    <property type="protein sequence ID" value="RRJ63454.1"/>
    <property type="molecule type" value="Genomic_DNA"/>
</dbReference>
<dbReference type="Pfam" id="PF12729">
    <property type="entry name" value="4HB_MCP_1"/>
    <property type="match status" value="1"/>
</dbReference>
<keyword evidence="11" id="KW-1185">Reference proteome</keyword>
<protein>
    <submittedName>
        <fullName evidence="10">Methyl-accepting chemotaxis protein</fullName>
    </submittedName>
</protein>
<dbReference type="PROSITE" id="PS50111">
    <property type="entry name" value="CHEMOTAXIS_TRANSDUC_2"/>
    <property type="match status" value="1"/>
</dbReference>
<dbReference type="Gene3D" id="1.10.287.950">
    <property type="entry name" value="Methyl-accepting chemotaxis protein"/>
    <property type="match status" value="1"/>
</dbReference>
<dbReference type="GO" id="GO:0007165">
    <property type="term" value="P:signal transduction"/>
    <property type="evidence" value="ECO:0007669"/>
    <property type="project" value="UniProtKB-KW"/>
</dbReference>
<evidence type="ECO:0000259" key="8">
    <source>
        <dbReference type="PROSITE" id="PS50111"/>
    </source>
</evidence>
<reference evidence="10 11" key="1">
    <citation type="submission" date="2018-11" db="EMBL/GenBank/DDBJ databases">
        <title>Genome sequencing of Paenibacillus sp. KCOM 3021 (= ChDC PVNT-B20).</title>
        <authorList>
            <person name="Kook J.-K."/>
            <person name="Park S.-N."/>
            <person name="Lim Y.K."/>
        </authorList>
    </citation>
    <scope>NUCLEOTIDE SEQUENCE [LARGE SCALE GENOMIC DNA]</scope>
    <source>
        <strain evidence="10 11">KCOM 3021</strain>
    </source>
</reference>
<comment type="caution">
    <text evidence="10">The sequence shown here is derived from an EMBL/GenBank/DDBJ whole genome shotgun (WGS) entry which is preliminary data.</text>
</comment>
<comment type="similarity">
    <text evidence="5">Belongs to the methyl-accepting chemotaxis (MCP) protein family.</text>
</comment>
<evidence type="ECO:0000256" key="5">
    <source>
        <dbReference type="ARBA" id="ARBA00029447"/>
    </source>
</evidence>
<organism evidence="10 11">
    <name type="scientific">Paenibacillus oralis</name>
    <dbReference type="NCBI Taxonomy" id="2490856"/>
    <lineage>
        <taxon>Bacteria</taxon>
        <taxon>Bacillati</taxon>
        <taxon>Bacillota</taxon>
        <taxon>Bacilli</taxon>
        <taxon>Bacillales</taxon>
        <taxon>Paenibacillaceae</taxon>
        <taxon>Paenibacillus</taxon>
    </lineage>
</organism>
<name>A0A3P3U061_9BACL</name>
<dbReference type="GO" id="GO:0005886">
    <property type="term" value="C:plasma membrane"/>
    <property type="evidence" value="ECO:0007669"/>
    <property type="project" value="UniProtKB-SubCell"/>
</dbReference>
<dbReference type="OrthoDB" id="107771at2"/>
<feature type="domain" description="HAMP" evidence="9">
    <location>
        <begin position="219"/>
        <end position="272"/>
    </location>
</feature>
<dbReference type="PANTHER" id="PTHR32089">
    <property type="entry name" value="METHYL-ACCEPTING CHEMOTAXIS PROTEIN MCPB"/>
    <property type="match status" value="1"/>
</dbReference>
<dbReference type="SMART" id="SM00283">
    <property type="entry name" value="MA"/>
    <property type="match status" value="1"/>
</dbReference>
<evidence type="ECO:0000256" key="1">
    <source>
        <dbReference type="ARBA" id="ARBA00004236"/>
    </source>
</evidence>
<dbReference type="InterPro" id="IPR003660">
    <property type="entry name" value="HAMP_dom"/>
</dbReference>
<keyword evidence="4 6" id="KW-0807">Transducer</keyword>
<keyword evidence="3 7" id="KW-0472">Membrane</keyword>
<dbReference type="Gene3D" id="6.10.340.10">
    <property type="match status" value="1"/>
</dbReference>
<dbReference type="Pfam" id="PF00672">
    <property type="entry name" value="HAMP"/>
    <property type="match status" value="1"/>
</dbReference>
<evidence type="ECO:0000256" key="7">
    <source>
        <dbReference type="SAM" id="Phobius"/>
    </source>
</evidence>
<dbReference type="SUPFAM" id="SSF58104">
    <property type="entry name" value="Methyl-accepting chemotaxis protein (MCP) signaling domain"/>
    <property type="match status" value="1"/>
</dbReference>
<dbReference type="PROSITE" id="PS50885">
    <property type="entry name" value="HAMP"/>
    <property type="match status" value="1"/>
</dbReference>
<evidence type="ECO:0000313" key="10">
    <source>
        <dbReference type="EMBL" id="RRJ63454.1"/>
    </source>
</evidence>
<dbReference type="InterPro" id="IPR024478">
    <property type="entry name" value="HlyB_4HB_MCP"/>
</dbReference>
<evidence type="ECO:0000313" key="11">
    <source>
        <dbReference type="Proteomes" id="UP000267017"/>
    </source>
</evidence>